<dbReference type="Gene3D" id="1.20.1250.20">
    <property type="entry name" value="MFS general substrate transporter like domains"/>
    <property type="match status" value="1"/>
</dbReference>
<keyword evidence="3 6" id="KW-0812">Transmembrane</keyword>
<evidence type="ECO:0000259" key="7">
    <source>
        <dbReference type="PROSITE" id="PS50850"/>
    </source>
</evidence>
<protein>
    <submittedName>
        <fullName evidence="8">MFS transporter</fullName>
    </submittedName>
</protein>
<feature type="transmembrane region" description="Helical" evidence="6">
    <location>
        <begin position="359"/>
        <end position="380"/>
    </location>
</feature>
<evidence type="ECO:0000256" key="6">
    <source>
        <dbReference type="SAM" id="Phobius"/>
    </source>
</evidence>
<keyword evidence="2" id="KW-1003">Cell membrane</keyword>
<dbReference type="RefSeq" id="WP_259860931.1">
    <property type="nucleotide sequence ID" value="NZ_BAAAST010000024.1"/>
</dbReference>
<evidence type="ECO:0000256" key="5">
    <source>
        <dbReference type="ARBA" id="ARBA00023136"/>
    </source>
</evidence>
<feature type="transmembrane region" description="Helical" evidence="6">
    <location>
        <begin position="181"/>
        <end position="200"/>
    </location>
</feature>
<dbReference type="EMBL" id="CP073720">
    <property type="protein sequence ID" value="UWP83151.1"/>
    <property type="molecule type" value="Genomic_DNA"/>
</dbReference>
<keyword evidence="5 6" id="KW-0472">Membrane</keyword>
<feature type="transmembrane region" description="Helical" evidence="6">
    <location>
        <begin position="319"/>
        <end position="338"/>
    </location>
</feature>
<feature type="transmembrane region" description="Helical" evidence="6">
    <location>
        <begin position="231"/>
        <end position="251"/>
    </location>
</feature>
<gene>
    <name evidence="8" type="ORF">Dfulv_02245</name>
</gene>
<comment type="subcellular location">
    <subcellularLocation>
        <location evidence="1">Cell membrane</location>
        <topology evidence="1">Multi-pass membrane protein</topology>
    </subcellularLocation>
</comment>
<dbReference type="InterPro" id="IPR036259">
    <property type="entry name" value="MFS_trans_sf"/>
</dbReference>
<dbReference type="Proteomes" id="UP001059617">
    <property type="component" value="Chromosome"/>
</dbReference>
<organism evidence="8 9">
    <name type="scientific">Dactylosporangium fulvum</name>
    <dbReference type="NCBI Taxonomy" id="53359"/>
    <lineage>
        <taxon>Bacteria</taxon>
        <taxon>Bacillati</taxon>
        <taxon>Actinomycetota</taxon>
        <taxon>Actinomycetes</taxon>
        <taxon>Micromonosporales</taxon>
        <taxon>Micromonosporaceae</taxon>
        <taxon>Dactylosporangium</taxon>
    </lineage>
</organism>
<proteinExistence type="predicted"/>
<dbReference type="PANTHER" id="PTHR23513:SF6">
    <property type="entry name" value="MAJOR FACILITATOR SUPERFAMILY ASSOCIATED DOMAIN-CONTAINING PROTEIN"/>
    <property type="match status" value="1"/>
</dbReference>
<accession>A0ABY5W1B0</accession>
<keyword evidence="4 6" id="KW-1133">Transmembrane helix</keyword>
<dbReference type="PANTHER" id="PTHR23513">
    <property type="entry name" value="INTEGRAL MEMBRANE EFFLUX PROTEIN-RELATED"/>
    <property type="match status" value="1"/>
</dbReference>
<dbReference type="InterPro" id="IPR011701">
    <property type="entry name" value="MFS"/>
</dbReference>
<keyword evidence="9" id="KW-1185">Reference proteome</keyword>
<evidence type="ECO:0000256" key="1">
    <source>
        <dbReference type="ARBA" id="ARBA00004651"/>
    </source>
</evidence>
<dbReference type="PROSITE" id="PS50850">
    <property type="entry name" value="MFS"/>
    <property type="match status" value="1"/>
</dbReference>
<evidence type="ECO:0000313" key="8">
    <source>
        <dbReference type="EMBL" id="UWP83151.1"/>
    </source>
</evidence>
<evidence type="ECO:0000313" key="9">
    <source>
        <dbReference type="Proteomes" id="UP001059617"/>
    </source>
</evidence>
<reference evidence="8" key="1">
    <citation type="submission" date="2021-04" db="EMBL/GenBank/DDBJ databases">
        <authorList>
            <person name="Hartkoorn R.C."/>
            <person name="Beaudoing E."/>
            <person name="Hot D."/>
        </authorList>
    </citation>
    <scope>NUCLEOTIDE SEQUENCE</scope>
    <source>
        <strain evidence="8">NRRL B-16292</strain>
    </source>
</reference>
<feature type="transmembrane region" description="Helical" evidence="6">
    <location>
        <begin position="294"/>
        <end position="313"/>
    </location>
</feature>
<reference evidence="8" key="2">
    <citation type="submission" date="2022-09" db="EMBL/GenBank/DDBJ databases">
        <title>Biosynthetic gene clusters of Dactylosporangioum fulvum.</title>
        <authorList>
            <person name="Caradec T."/>
        </authorList>
    </citation>
    <scope>NUCLEOTIDE SEQUENCE</scope>
    <source>
        <strain evidence="8">NRRL B-16292</strain>
    </source>
</reference>
<evidence type="ECO:0000256" key="4">
    <source>
        <dbReference type="ARBA" id="ARBA00022989"/>
    </source>
</evidence>
<dbReference type="InterPro" id="IPR020846">
    <property type="entry name" value="MFS_dom"/>
</dbReference>
<feature type="domain" description="Major facilitator superfamily (MFS) profile" evidence="7">
    <location>
        <begin position="20"/>
        <end position="408"/>
    </location>
</feature>
<name>A0ABY5W1B0_9ACTN</name>
<dbReference type="Pfam" id="PF07690">
    <property type="entry name" value="MFS_1"/>
    <property type="match status" value="1"/>
</dbReference>
<feature type="transmembrane region" description="Helical" evidence="6">
    <location>
        <begin position="55"/>
        <end position="74"/>
    </location>
</feature>
<sequence length="429" mass="44821">MTMTAPSVGTSVGRPATRRGWRLLLSASAVSTVGDGALLAALPLLAATMTTDPRLIAGVTAWGTLPWLLTALPAGAYVDRADARRAMVGVQIVQALLLASLAALTMARTGSIVLLYAIAFGVGVAETVAKVAGQKLVPALVPDEHLERANGRQNAVFFTTHQFIGPPVGALLFTFATALPFWVDAATFAISAALVARIAVETRPRGGQRRPLRGDIVEGLRWLARHRLIRTLSLLSAAANLASFMAVPTLVLFARQRLGLDEIGYGVLVALMAAGGVCGGLLSDRLVARFGGRAVATMTIFTTPAAMICIGLFGSNLPIVATLATVTSFGASLWNVAVGSLRQRTVPVELLGRVSSAGLLVAWGVQPVGAVLGGLVAGWFGLAAPWLVAGAIRLVAATVALPTLRQWDKRRGDVVTHRLPVDNHPDRPQ</sequence>
<dbReference type="CDD" id="cd06173">
    <property type="entry name" value="MFS_MefA_like"/>
    <property type="match status" value="1"/>
</dbReference>
<dbReference type="SUPFAM" id="SSF103473">
    <property type="entry name" value="MFS general substrate transporter"/>
    <property type="match status" value="1"/>
</dbReference>
<evidence type="ECO:0000256" key="2">
    <source>
        <dbReference type="ARBA" id="ARBA00022475"/>
    </source>
</evidence>
<feature type="transmembrane region" description="Helical" evidence="6">
    <location>
        <begin position="386"/>
        <end position="404"/>
    </location>
</feature>
<feature type="transmembrane region" description="Helical" evidence="6">
    <location>
        <begin position="263"/>
        <end position="282"/>
    </location>
</feature>
<evidence type="ECO:0000256" key="3">
    <source>
        <dbReference type="ARBA" id="ARBA00022692"/>
    </source>
</evidence>
<feature type="transmembrane region" description="Helical" evidence="6">
    <location>
        <begin position="23"/>
        <end position="49"/>
    </location>
</feature>